<dbReference type="InterPro" id="IPR049730">
    <property type="entry name" value="SNF2/RAD54-like_C"/>
</dbReference>
<evidence type="ECO:0000259" key="9">
    <source>
        <dbReference type="PROSITE" id="PS50089"/>
    </source>
</evidence>
<dbReference type="CDD" id="cd16449">
    <property type="entry name" value="RING-HC"/>
    <property type="match status" value="1"/>
</dbReference>
<dbReference type="Pfam" id="PF00271">
    <property type="entry name" value="Helicase_C"/>
    <property type="match status" value="1"/>
</dbReference>
<evidence type="ECO:0000256" key="8">
    <source>
        <dbReference type="PROSITE-ProRule" id="PRU00175"/>
    </source>
</evidence>
<dbReference type="InterPro" id="IPR001841">
    <property type="entry name" value="Znf_RING"/>
</dbReference>
<dbReference type="GO" id="GO:0008094">
    <property type="term" value="F:ATP-dependent activity, acting on DNA"/>
    <property type="evidence" value="ECO:0007669"/>
    <property type="project" value="TreeGrafter"/>
</dbReference>
<feature type="domain" description="Helicase C-terminal" evidence="11">
    <location>
        <begin position="904"/>
        <end position="1062"/>
    </location>
</feature>
<evidence type="ECO:0000256" key="1">
    <source>
        <dbReference type="ARBA" id="ARBA00022723"/>
    </source>
</evidence>
<dbReference type="SMART" id="SM00490">
    <property type="entry name" value="HELICc"/>
    <property type="match status" value="1"/>
</dbReference>
<reference evidence="12 13" key="1">
    <citation type="submission" date="2016-10" db="EMBL/GenBank/DDBJ databases">
        <title>Reductive evolution of mitochondrial metabolism and differential evolution of invasion-related proteins in Cryptosporidium.</title>
        <authorList>
            <person name="Liu S."/>
            <person name="Roellig D.M."/>
            <person name="Guo Y."/>
            <person name="Li N."/>
            <person name="Frace M.A."/>
            <person name="Tang K."/>
            <person name="Zhang L."/>
            <person name="Feng Y."/>
            <person name="Xiao L."/>
        </authorList>
    </citation>
    <scope>NUCLEOTIDE SEQUENCE [LARGE SCALE GENOMIC DNA]</scope>
    <source>
        <strain evidence="12">30847</strain>
    </source>
</reference>
<dbReference type="PROSITE" id="PS50089">
    <property type="entry name" value="ZF_RING_2"/>
    <property type="match status" value="1"/>
</dbReference>
<dbReference type="GO" id="GO:0008270">
    <property type="term" value="F:zinc ion binding"/>
    <property type="evidence" value="ECO:0007669"/>
    <property type="project" value="UniProtKB-KW"/>
</dbReference>
<dbReference type="InterPro" id="IPR013083">
    <property type="entry name" value="Znf_RING/FYVE/PHD"/>
</dbReference>
<comment type="caution">
    <text evidence="12">The sequence shown here is derived from an EMBL/GenBank/DDBJ whole genome shotgun (WGS) entry which is preliminary data.</text>
</comment>
<dbReference type="VEuPathDB" id="CryptoDB:cand_035500"/>
<evidence type="ECO:0000259" key="10">
    <source>
        <dbReference type="PROSITE" id="PS51192"/>
    </source>
</evidence>
<dbReference type="InterPro" id="IPR050628">
    <property type="entry name" value="SNF2_RAD54_helicase_TF"/>
</dbReference>
<dbReference type="SMART" id="SM00487">
    <property type="entry name" value="DEXDc"/>
    <property type="match status" value="1"/>
</dbReference>
<dbReference type="RefSeq" id="XP_067069969.1">
    <property type="nucleotide sequence ID" value="XM_067213776.1"/>
</dbReference>
<evidence type="ECO:0000256" key="4">
    <source>
        <dbReference type="ARBA" id="ARBA00022801"/>
    </source>
</evidence>
<dbReference type="SUPFAM" id="SSF52540">
    <property type="entry name" value="P-loop containing nucleoside triphosphate hydrolases"/>
    <property type="match status" value="2"/>
</dbReference>
<dbReference type="GO" id="GO:0005524">
    <property type="term" value="F:ATP binding"/>
    <property type="evidence" value="ECO:0007669"/>
    <property type="project" value="UniProtKB-KW"/>
</dbReference>
<dbReference type="PROSITE" id="PS51192">
    <property type="entry name" value="HELICASE_ATP_BIND_1"/>
    <property type="match status" value="1"/>
</dbReference>
<dbReference type="InterPro" id="IPR014001">
    <property type="entry name" value="Helicase_ATP-bd"/>
</dbReference>
<dbReference type="GO" id="GO:0006281">
    <property type="term" value="P:DNA repair"/>
    <property type="evidence" value="ECO:0007669"/>
    <property type="project" value="TreeGrafter"/>
</dbReference>
<evidence type="ECO:0000313" key="13">
    <source>
        <dbReference type="Proteomes" id="UP000186804"/>
    </source>
</evidence>
<dbReference type="CDD" id="cd18008">
    <property type="entry name" value="DEXDc_SHPRH-like"/>
    <property type="match status" value="1"/>
</dbReference>
<evidence type="ECO:0000313" key="12">
    <source>
        <dbReference type="EMBL" id="OII78123.1"/>
    </source>
</evidence>
<dbReference type="Gene3D" id="3.40.50.10810">
    <property type="entry name" value="Tandem AAA-ATPase domain"/>
    <property type="match status" value="1"/>
</dbReference>
<feature type="domain" description="Helicase ATP-binding" evidence="10">
    <location>
        <begin position="425"/>
        <end position="636"/>
    </location>
</feature>
<protein>
    <submittedName>
        <fullName evidence="12">SNF2 family N-terminal domain-containing protein</fullName>
    </submittedName>
</protein>
<gene>
    <name evidence="12" type="ORF">cand_035500</name>
</gene>
<dbReference type="InterPro" id="IPR027417">
    <property type="entry name" value="P-loop_NTPase"/>
</dbReference>
<dbReference type="OrthoDB" id="448448at2759"/>
<dbReference type="InterPro" id="IPR038718">
    <property type="entry name" value="SNF2-like_sf"/>
</dbReference>
<dbReference type="Pfam" id="PF00176">
    <property type="entry name" value="SNF2-rel_dom"/>
    <property type="match status" value="1"/>
</dbReference>
<dbReference type="EMBL" id="LRBS01000007">
    <property type="protein sequence ID" value="OII78123.1"/>
    <property type="molecule type" value="Genomic_DNA"/>
</dbReference>
<keyword evidence="5" id="KW-0347">Helicase</keyword>
<dbReference type="InterPro" id="IPR000330">
    <property type="entry name" value="SNF2_N"/>
</dbReference>
<evidence type="ECO:0000256" key="6">
    <source>
        <dbReference type="ARBA" id="ARBA00022833"/>
    </source>
</evidence>
<evidence type="ECO:0000256" key="5">
    <source>
        <dbReference type="ARBA" id="ARBA00022806"/>
    </source>
</evidence>
<keyword evidence="1" id="KW-0479">Metal-binding</keyword>
<keyword evidence="6" id="KW-0862">Zinc</keyword>
<dbReference type="AlphaFoldDB" id="A0A1J4MX78"/>
<feature type="domain" description="RING-type" evidence="9">
    <location>
        <begin position="775"/>
        <end position="817"/>
    </location>
</feature>
<dbReference type="GO" id="GO:0005634">
    <property type="term" value="C:nucleus"/>
    <property type="evidence" value="ECO:0007669"/>
    <property type="project" value="TreeGrafter"/>
</dbReference>
<proteinExistence type="predicted"/>
<dbReference type="PROSITE" id="PS51194">
    <property type="entry name" value="HELICASE_CTER"/>
    <property type="match status" value="1"/>
</dbReference>
<dbReference type="InterPro" id="IPR017907">
    <property type="entry name" value="Znf_RING_CS"/>
</dbReference>
<accession>A0A1J4MX78</accession>
<dbReference type="InterPro" id="IPR001650">
    <property type="entry name" value="Helicase_C-like"/>
</dbReference>
<sequence>MYAKFHEEISKFRYVIGISHDVTDKYLFTLLRHSGFDLNSAVDTFYKNLQITHSPKSQVLDTLNNKNNHDITIFDDESMKEVRNLIVEPLSKKKANISNGADANQNSTSAQLNRTSLKENISEPFLIYLGTITLEFLSNLRGKIEISGGLNVDLKLSIASQSGIRKKRKNNSEECYSVEDALNFSILRVVVEGREVGMLSSSIKFIYPLIAAEMILIKARIKSDFPTSYLSFGELIPLEMVIFATSKAFYRNQKSAILKQSKILGKKELNIEMNDNSNDNSLLLRTVWSQLFEKVELQVQKKSLWASYPKSQNYVYSEDTRQCLTIDEILCLIPRNIDIVEEVELNTNIFKSKLYPYQQQGYSWMKSRERKYENLNELHPLWEELSINEFDIESFSWIDIKYKLNKEYQFIYFNQVEGILSLEFPAFVNENSGGILSDDMGLGKTIQTLALICGSKKKRNMEFNEIEQLFASSIQSSHGLYTPSKSTSENLHLPEGGTLIILPLSLMLQWQQEIEKHLNINSMNILSYYGNKRHQLKPRNIARHYDIVLMTYGTLSSEYDLLLESTSSCTANRSAIYGVYWNRIVLDEAHFIKNSDSKVSKACNALEGHFRWCLTATPIQNTINDIYSLIRFLRIEPWCRISWWKQLTSDTATMIETLRRIISPIILRRTRDTIVDGNSIIVLPEKNVHTIWVELDCTESEIYNSLYQRYKQKFDSLILNGTVMSNFSVVLTLLLRLKQVVCHPLLLHIQSTKTTKIYHNSKTRDKTQDSPLPSCPVCMDYSEDPVNLPCKHILCRICALQLISKKKVGTASCPYCRNIFKKNELMALPGTQRIPKAILSAIEMEMHQIKKINKGEVNKNLLQMSETTQLPEQSQQAKGVLYERESSLIDTSGTYWKPTIYSTKIRTLLEYLHKDISDDQKVVIFSQWTSFLDIIEMALDCHNFNFRRLDGSISMSKRGSIISWFNESKQKILLVSIKAGGVGLNLVAATRVYLTDLWWNPAVEEQALQRIYRLGQTKTVHMYRIVCRKSVEERILQLHQLKSDISSKILGDETNEKIRIDQFKTIFKEFV</sequence>
<name>A0A1J4MX78_9CRYT</name>
<dbReference type="Pfam" id="PF13920">
    <property type="entry name" value="zf-C3HC4_3"/>
    <property type="match status" value="1"/>
</dbReference>
<evidence type="ECO:0000259" key="11">
    <source>
        <dbReference type="PROSITE" id="PS51194"/>
    </source>
</evidence>
<keyword evidence="3 8" id="KW-0863">Zinc-finger</keyword>
<dbReference type="PANTHER" id="PTHR45626:SF22">
    <property type="entry name" value="DNA REPAIR PROTEIN RAD5"/>
    <property type="match status" value="1"/>
</dbReference>
<evidence type="ECO:0000256" key="3">
    <source>
        <dbReference type="ARBA" id="ARBA00022771"/>
    </source>
</evidence>
<dbReference type="GO" id="GO:0004386">
    <property type="term" value="F:helicase activity"/>
    <property type="evidence" value="ECO:0007669"/>
    <property type="project" value="UniProtKB-KW"/>
</dbReference>
<dbReference type="GeneID" id="92367734"/>
<organism evidence="12 13">
    <name type="scientific">Cryptosporidium andersoni</name>
    <dbReference type="NCBI Taxonomy" id="117008"/>
    <lineage>
        <taxon>Eukaryota</taxon>
        <taxon>Sar</taxon>
        <taxon>Alveolata</taxon>
        <taxon>Apicomplexa</taxon>
        <taxon>Conoidasida</taxon>
        <taxon>Coccidia</taxon>
        <taxon>Eucoccidiorida</taxon>
        <taxon>Eimeriorina</taxon>
        <taxon>Cryptosporidiidae</taxon>
        <taxon>Cryptosporidium</taxon>
    </lineage>
</organism>
<dbReference type="PANTHER" id="PTHR45626">
    <property type="entry name" value="TRANSCRIPTION TERMINATION FACTOR 2-RELATED"/>
    <property type="match status" value="1"/>
</dbReference>
<dbReference type="Gene3D" id="3.40.50.300">
    <property type="entry name" value="P-loop containing nucleotide triphosphate hydrolases"/>
    <property type="match status" value="1"/>
</dbReference>
<dbReference type="Proteomes" id="UP000186804">
    <property type="component" value="Unassembled WGS sequence"/>
</dbReference>
<keyword evidence="2" id="KW-0547">Nucleotide-binding</keyword>
<dbReference type="SMART" id="SM00184">
    <property type="entry name" value="RING"/>
    <property type="match status" value="1"/>
</dbReference>
<dbReference type="GO" id="GO:0016787">
    <property type="term" value="F:hydrolase activity"/>
    <property type="evidence" value="ECO:0007669"/>
    <property type="project" value="UniProtKB-KW"/>
</dbReference>
<dbReference type="SUPFAM" id="SSF57850">
    <property type="entry name" value="RING/U-box"/>
    <property type="match status" value="1"/>
</dbReference>
<keyword evidence="7" id="KW-0067">ATP-binding</keyword>
<keyword evidence="4" id="KW-0378">Hydrolase</keyword>
<evidence type="ECO:0000256" key="2">
    <source>
        <dbReference type="ARBA" id="ARBA00022741"/>
    </source>
</evidence>
<dbReference type="PROSITE" id="PS00518">
    <property type="entry name" value="ZF_RING_1"/>
    <property type="match status" value="1"/>
</dbReference>
<evidence type="ECO:0000256" key="7">
    <source>
        <dbReference type="ARBA" id="ARBA00022840"/>
    </source>
</evidence>
<dbReference type="Gene3D" id="3.30.40.10">
    <property type="entry name" value="Zinc/RING finger domain, C3HC4 (zinc finger)"/>
    <property type="match status" value="1"/>
</dbReference>
<keyword evidence="13" id="KW-1185">Reference proteome</keyword>
<dbReference type="CDD" id="cd18793">
    <property type="entry name" value="SF2_C_SNF"/>
    <property type="match status" value="1"/>
</dbReference>